<dbReference type="Proteomes" id="UP001319861">
    <property type="component" value="Chromosome"/>
</dbReference>
<feature type="transmembrane region" description="Helical" evidence="1">
    <location>
        <begin position="35"/>
        <end position="54"/>
    </location>
</feature>
<keyword evidence="1" id="KW-0812">Transmembrane</keyword>
<feature type="transmembrane region" description="Helical" evidence="1">
    <location>
        <begin position="61"/>
        <end position="79"/>
    </location>
</feature>
<evidence type="ECO:0000313" key="3">
    <source>
        <dbReference type="Proteomes" id="UP001319861"/>
    </source>
</evidence>
<evidence type="ECO:0000313" key="2">
    <source>
        <dbReference type="EMBL" id="BCT77515.1"/>
    </source>
</evidence>
<name>A0ABM7PYY7_SINCY</name>
<evidence type="ECO:0000256" key="1">
    <source>
        <dbReference type="SAM" id="Phobius"/>
    </source>
</evidence>
<keyword evidence="1" id="KW-1133">Transmembrane helix</keyword>
<feature type="transmembrane region" description="Helical" evidence="1">
    <location>
        <begin position="99"/>
        <end position="120"/>
    </location>
</feature>
<reference evidence="2 3" key="1">
    <citation type="journal article" date="2021" name="J. Biosci. Bioeng.">
        <title>Identification and characterization of a chc gene cluster responsible for the aromatization pathway of cyclohexanecarboxylate degradation in Sinomonas cyclohexanicum ATCC 51369.</title>
        <authorList>
            <person name="Yamamoto T."/>
            <person name="Hasegawa Y."/>
            <person name="Lau P.C.K."/>
            <person name="Iwaki H."/>
        </authorList>
    </citation>
    <scope>NUCLEOTIDE SEQUENCE [LARGE SCALE GENOMIC DNA]</scope>
    <source>
        <strain evidence="2 3">ATCC 51369</strain>
    </source>
</reference>
<accession>A0ABM7PYY7</accession>
<keyword evidence="1" id="KW-0472">Membrane</keyword>
<protein>
    <submittedName>
        <fullName evidence="2">Uncharacterized protein</fullName>
    </submittedName>
</protein>
<gene>
    <name evidence="2" type="ORF">SCMU_33570</name>
</gene>
<sequence>MPSIIVIGVLLYLANVAPGWRILPFLTPRTSEVMGAVNAAWIAGLVANVVYLLVGVRAVRAIGEIVVLIFGIVATFRIWDVFPFDFGNTSFDWALVVRIVLVVAIVGGFIGIVAQLVAFVRAIMPHGSDRRGAPA</sequence>
<keyword evidence="3" id="KW-1185">Reference proteome</keyword>
<dbReference type="EMBL" id="AP024525">
    <property type="protein sequence ID" value="BCT77515.1"/>
    <property type="molecule type" value="Genomic_DNA"/>
</dbReference>
<proteinExistence type="predicted"/>
<organism evidence="2 3">
    <name type="scientific">Sinomonas cyclohexanicum</name>
    <name type="common">Corynebacterium cyclohexanicum</name>
    <dbReference type="NCBI Taxonomy" id="322009"/>
    <lineage>
        <taxon>Bacteria</taxon>
        <taxon>Bacillati</taxon>
        <taxon>Actinomycetota</taxon>
        <taxon>Actinomycetes</taxon>
        <taxon>Micrococcales</taxon>
        <taxon>Micrococcaceae</taxon>
        <taxon>Sinomonas</taxon>
    </lineage>
</organism>